<evidence type="ECO:0000313" key="2">
    <source>
        <dbReference type="Proteomes" id="UP000502421"/>
    </source>
</evidence>
<dbReference type="AlphaFoldDB" id="A0AAE6ZDH1"/>
<evidence type="ECO:0000313" key="1">
    <source>
        <dbReference type="EMBL" id="QJB29857.1"/>
    </source>
</evidence>
<proteinExistence type="predicted"/>
<organism evidence="1 2">
    <name type="scientific">Chitinophaga oryzae</name>
    <dbReference type="NCBI Taxonomy" id="2725414"/>
    <lineage>
        <taxon>Bacteria</taxon>
        <taxon>Pseudomonadati</taxon>
        <taxon>Bacteroidota</taxon>
        <taxon>Chitinophagia</taxon>
        <taxon>Chitinophagales</taxon>
        <taxon>Chitinophagaceae</taxon>
        <taxon>Chitinophaga</taxon>
    </lineage>
</organism>
<dbReference type="EMBL" id="CP051205">
    <property type="protein sequence ID" value="QJB29857.1"/>
    <property type="molecule type" value="Genomic_DNA"/>
</dbReference>
<dbReference type="RefSeq" id="WP_168802145.1">
    <property type="nucleotide sequence ID" value="NZ_CP051205.1"/>
</dbReference>
<dbReference type="Proteomes" id="UP000502421">
    <property type="component" value="Chromosome"/>
</dbReference>
<protein>
    <submittedName>
        <fullName evidence="1">Uncharacterized protein</fullName>
    </submittedName>
</protein>
<name>A0AAE6ZDH1_9BACT</name>
<reference evidence="2" key="1">
    <citation type="submission" date="2020-04" db="EMBL/GenBank/DDBJ databases">
        <authorList>
            <person name="Kittiwongwattana C."/>
        </authorList>
    </citation>
    <scope>NUCLEOTIDE SEQUENCE [LARGE SCALE GENOMIC DNA]</scope>
    <source>
        <strain evidence="2">1310</strain>
    </source>
</reference>
<sequence length="226" mass="26888">MYFTTPRAWDNLPLRLTNEEIRDPHEVIHEYYSAHDMPRARQILNKWLCSTSKERPSKLSASGLQFFYERTESLIEAAFLVEQLDNRGRKAIIIQSEDEEEMDLMNPRLFCAWIRQSKGEAIAYREVWDNFPRSLAYKEFLDPYQVLGKFFSFLTLGEWRELLRELFSMGISRRTFFDETLDFDMLSIKKHLEKLIEAGHLIDVRERRQAFYDKVIDEANQKKSGA</sequence>
<gene>
    <name evidence="1" type="ORF">HF329_00435</name>
</gene>
<dbReference type="KEGG" id="coy:HF329_00435"/>
<accession>A0AAE6ZDH1</accession>